<dbReference type="PANTHER" id="PTHR24240">
    <property type="entry name" value="OPSIN"/>
    <property type="match status" value="1"/>
</dbReference>
<dbReference type="Pfam" id="PF00001">
    <property type="entry name" value="7tm_1"/>
    <property type="match status" value="1"/>
</dbReference>
<keyword evidence="9 14" id="KW-0472">Membrane</keyword>
<name>A0AAY4BFF8_9TELE</name>
<evidence type="ECO:0000256" key="1">
    <source>
        <dbReference type="ARBA" id="ARBA00004141"/>
    </source>
</evidence>
<dbReference type="Proteomes" id="UP000694580">
    <property type="component" value="Chromosome 14"/>
</dbReference>
<evidence type="ECO:0000256" key="3">
    <source>
        <dbReference type="ARBA" id="ARBA00022606"/>
    </source>
</evidence>
<evidence type="ECO:0000256" key="9">
    <source>
        <dbReference type="ARBA" id="ARBA00023136"/>
    </source>
</evidence>
<keyword evidence="6 14" id="KW-1133">Transmembrane helix</keyword>
<keyword evidence="12" id="KW-0325">Glycoprotein</keyword>
<keyword evidence="8" id="KW-0297">G-protein coupled receptor</keyword>
<dbReference type="SUPFAM" id="SSF81321">
    <property type="entry name" value="Family A G protein-coupled receptor-like"/>
    <property type="match status" value="1"/>
</dbReference>
<keyword evidence="17" id="KW-1185">Reference proteome</keyword>
<keyword evidence="13" id="KW-0807">Transducer</keyword>
<dbReference type="GO" id="GO:0007602">
    <property type="term" value="P:phototransduction"/>
    <property type="evidence" value="ECO:0007669"/>
    <property type="project" value="UniProtKB-KW"/>
</dbReference>
<dbReference type="InterPro" id="IPR002962">
    <property type="entry name" value="Peropsin"/>
</dbReference>
<feature type="transmembrane region" description="Helical" evidence="14">
    <location>
        <begin position="50"/>
        <end position="75"/>
    </location>
</feature>
<evidence type="ECO:0000256" key="12">
    <source>
        <dbReference type="ARBA" id="ARBA00023180"/>
    </source>
</evidence>
<dbReference type="PRINTS" id="PR00237">
    <property type="entry name" value="GPCRRHODOPSN"/>
</dbReference>
<evidence type="ECO:0000256" key="10">
    <source>
        <dbReference type="ARBA" id="ARBA00023157"/>
    </source>
</evidence>
<evidence type="ECO:0000313" key="17">
    <source>
        <dbReference type="Proteomes" id="UP000694580"/>
    </source>
</evidence>
<reference evidence="16" key="2">
    <citation type="submission" date="2025-08" db="UniProtKB">
        <authorList>
            <consortium name="Ensembl"/>
        </authorList>
    </citation>
    <scope>IDENTIFICATION</scope>
</reference>
<dbReference type="InterPro" id="IPR027430">
    <property type="entry name" value="Retinal_BS"/>
</dbReference>
<dbReference type="GO" id="GO:0007601">
    <property type="term" value="P:visual perception"/>
    <property type="evidence" value="ECO:0007669"/>
    <property type="project" value="InterPro"/>
</dbReference>
<dbReference type="PROSITE" id="PS50262">
    <property type="entry name" value="G_PROTEIN_RECEP_F1_2"/>
    <property type="match status" value="1"/>
</dbReference>
<evidence type="ECO:0000313" key="16">
    <source>
        <dbReference type="Ensembl" id="ENSDCDP00010019668.1"/>
    </source>
</evidence>
<dbReference type="GO" id="GO:0016020">
    <property type="term" value="C:membrane"/>
    <property type="evidence" value="ECO:0007669"/>
    <property type="project" value="UniProtKB-SubCell"/>
</dbReference>
<keyword evidence="10" id="KW-1015">Disulfide bond</keyword>
<feature type="transmembrane region" description="Helical" evidence="14">
    <location>
        <begin position="262"/>
        <end position="285"/>
    </location>
</feature>
<dbReference type="GeneTree" id="ENSGT01120000271854"/>
<dbReference type="GO" id="GO:0009881">
    <property type="term" value="F:photoreceptor activity"/>
    <property type="evidence" value="ECO:0007669"/>
    <property type="project" value="UniProtKB-KW"/>
</dbReference>
<keyword evidence="3" id="KW-0716">Sensory transduction</keyword>
<keyword evidence="4 14" id="KW-0812">Transmembrane</keyword>
<feature type="transmembrane region" description="Helical" evidence="14">
    <location>
        <begin position="175"/>
        <end position="206"/>
    </location>
</feature>
<evidence type="ECO:0000256" key="13">
    <source>
        <dbReference type="ARBA" id="ARBA00023224"/>
    </source>
</evidence>
<proteinExistence type="predicted"/>
<evidence type="ECO:0000256" key="6">
    <source>
        <dbReference type="ARBA" id="ARBA00022989"/>
    </source>
</evidence>
<feature type="transmembrane region" description="Helical" evidence="14">
    <location>
        <begin position="227"/>
        <end position="250"/>
    </location>
</feature>
<dbReference type="Ensembl" id="ENSDCDT00010020786.1">
    <property type="protein sequence ID" value="ENSDCDP00010019668.1"/>
    <property type="gene ID" value="ENSDCDG00010008863.1"/>
</dbReference>
<sequence>MDIYSSKVSPALDFGAGAFLLVIAVLSIVGNLLILVMASKRSNHMKPPELLSVNLAVTDLGAAVTMYPLAVASSWNHHWIGGHSTCYYYGFMGFFLGVTSIATLMVMAIIRFSVSVNIQAPSNKRCVKMLVAGTWLYALLWAVLPFVGWGEYGPEPFGLSCTLAWGNLKTMKTGFSMIICMLIMNLVIPAVIIIFCYSAMAVKLYLTYKSIEDCQHIPSVVRLQRRLMIVILISLGFIGCWTPYAIVSLWSTFHDSASIPPVVSMLPCLFAKSSTVYNPLIYYAFSKPFKHEVKQLGRVCGWPGTCDANMANQTNANGIYLVSTHEVNNIAIAYSRLAPCLEFLFTASHKDVDFTIIRIIGCRVIMDAI</sequence>
<gene>
    <name evidence="16" type="primary">opn8b</name>
</gene>
<evidence type="ECO:0000256" key="5">
    <source>
        <dbReference type="ARBA" id="ARBA00022925"/>
    </source>
</evidence>
<evidence type="ECO:0000256" key="7">
    <source>
        <dbReference type="ARBA" id="ARBA00022991"/>
    </source>
</evidence>
<keyword evidence="5" id="KW-0681">Retinal protein</keyword>
<dbReference type="InterPro" id="IPR050125">
    <property type="entry name" value="GPCR_opsins"/>
</dbReference>
<dbReference type="Gene3D" id="1.20.1070.10">
    <property type="entry name" value="Rhodopsin 7-helix transmembrane proteins"/>
    <property type="match status" value="1"/>
</dbReference>
<evidence type="ECO:0000256" key="11">
    <source>
        <dbReference type="ARBA" id="ARBA00023170"/>
    </source>
</evidence>
<feature type="transmembrane region" description="Helical" evidence="14">
    <location>
        <begin position="130"/>
        <end position="149"/>
    </location>
</feature>
<dbReference type="PROSITE" id="PS00238">
    <property type="entry name" value="OPSIN"/>
    <property type="match status" value="1"/>
</dbReference>
<protein>
    <recommendedName>
        <fullName evidence="15">G-protein coupled receptors family 1 profile domain-containing protein</fullName>
    </recommendedName>
</protein>
<dbReference type="InterPro" id="IPR000276">
    <property type="entry name" value="GPCR_Rhodpsn"/>
</dbReference>
<keyword evidence="2" id="KW-0600">Photoreceptor protein</keyword>
<evidence type="ECO:0000256" key="2">
    <source>
        <dbReference type="ARBA" id="ARBA00022543"/>
    </source>
</evidence>
<evidence type="ECO:0000256" key="14">
    <source>
        <dbReference type="SAM" id="Phobius"/>
    </source>
</evidence>
<keyword evidence="11" id="KW-0675">Receptor</keyword>
<dbReference type="AlphaFoldDB" id="A0AAY4BFF8"/>
<feature type="transmembrane region" description="Helical" evidence="14">
    <location>
        <begin position="14"/>
        <end position="38"/>
    </location>
</feature>
<reference evidence="16 17" key="1">
    <citation type="submission" date="2020-06" db="EMBL/GenBank/DDBJ databases">
        <authorList>
            <consortium name="Wellcome Sanger Institute Data Sharing"/>
        </authorList>
    </citation>
    <scope>NUCLEOTIDE SEQUENCE [LARGE SCALE GENOMIC DNA]</scope>
</reference>
<reference evidence="16" key="3">
    <citation type="submission" date="2025-09" db="UniProtKB">
        <authorList>
            <consortium name="Ensembl"/>
        </authorList>
    </citation>
    <scope>IDENTIFICATION</scope>
</reference>
<evidence type="ECO:0000259" key="15">
    <source>
        <dbReference type="PROSITE" id="PS50262"/>
    </source>
</evidence>
<feature type="transmembrane region" description="Helical" evidence="14">
    <location>
        <begin position="87"/>
        <end position="110"/>
    </location>
</feature>
<evidence type="ECO:0000256" key="4">
    <source>
        <dbReference type="ARBA" id="ARBA00022692"/>
    </source>
</evidence>
<dbReference type="InterPro" id="IPR017452">
    <property type="entry name" value="GPCR_Rhodpsn_7TM"/>
</dbReference>
<keyword evidence="7" id="KW-0157">Chromophore</keyword>
<dbReference type="GO" id="GO:0004930">
    <property type="term" value="F:G protein-coupled receptor activity"/>
    <property type="evidence" value="ECO:0007669"/>
    <property type="project" value="UniProtKB-KW"/>
</dbReference>
<feature type="domain" description="G-protein coupled receptors family 1 profile" evidence="15">
    <location>
        <begin position="30"/>
        <end position="282"/>
    </location>
</feature>
<dbReference type="FunFam" id="1.20.1070.10:FF:000219">
    <property type="entry name" value="Opsin 5-like 2"/>
    <property type="match status" value="1"/>
</dbReference>
<organism evidence="16 17">
    <name type="scientific">Denticeps clupeoides</name>
    <name type="common">denticle herring</name>
    <dbReference type="NCBI Taxonomy" id="299321"/>
    <lineage>
        <taxon>Eukaryota</taxon>
        <taxon>Metazoa</taxon>
        <taxon>Chordata</taxon>
        <taxon>Craniata</taxon>
        <taxon>Vertebrata</taxon>
        <taxon>Euteleostomi</taxon>
        <taxon>Actinopterygii</taxon>
        <taxon>Neopterygii</taxon>
        <taxon>Teleostei</taxon>
        <taxon>Clupei</taxon>
        <taxon>Clupeiformes</taxon>
        <taxon>Denticipitoidei</taxon>
        <taxon>Denticipitidae</taxon>
        <taxon>Denticeps</taxon>
    </lineage>
</organism>
<evidence type="ECO:0000256" key="8">
    <source>
        <dbReference type="ARBA" id="ARBA00023040"/>
    </source>
</evidence>
<comment type="subcellular location">
    <subcellularLocation>
        <location evidence="1">Membrane</location>
        <topology evidence="1">Multi-pass membrane protein</topology>
    </subcellularLocation>
</comment>
<dbReference type="PRINTS" id="PR01244">
    <property type="entry name" value="PEROPSIN"/>
</dbReference>
<accession>A0AAY4BFF8</accession>